<dbReference type="OrthoDB" id="3682027at2"/>
<sequence length="218" mass="21832">MKRIGLLSAAVVAGMLVTAVPALATPAGEASAGAANFARGNSAPVVIGTLAPCAINPDAAGTVNGGSPAVTKTGVKFGATTSTCTTTVVNEEEWVTTTKSEAKGTGFELSALVAQGGPRLKIGSWRLTCDATQNGTNAGWALGGMSGWTGLPQQIPANYVHEIKKGGTVLAKAKFAEVILPEPNDGSITMNLIRITFEPASGYSGTVSIGSAACSPTP</sequence>
<evidence type="ECO:0000256" key="1">
    <source>
        <dbReference type="SAM" id="SignalP"/>
    </source>
</evidence>
<dbReference type="RefSeq" id="WP_146350685.1">
    <property type="nucleotide sequence ID" value="NZ_VOBR01000005.1"/>
</dbReference>
<feature type="signal peptide" evidence="1">
    <location>
        <begin position="1"/>
        <end position="24"/>
    </location>
</feature>
<evidence type="ECO:0000313" key="3">
    <source>
        <dbReference type="Proteomes" id="UP000316639"/>
    </source>
</evidence>
<evidence type="ECO:0000313" key="2">
    <source>
        <dbReference type="EMBL" id="TWP52629.1"/>
    </source>
</evidence>
<feature type="chain" id="PRO_5021819072" description="Secreted protein" evidence="1">
    <location>
        <begin position="25"/>
        <end position="218"/>
    </location>
</feature>
<reference evidence="2 3" key="1">
    <citation type="submission" date="2019-07" db="EMBL/GenBank/DDBJ databases">
        <title>Lentzea xizangensis sp. nov., isolated from Qinghai-Tibetan Plateau Soils.</title>
        <authorList>
            <person name="Huang J."/>
        </authorList>
    </citation>
    <scope>NUCLEOTIDE SEQUENCE [LARGE SCALE GENOMIC DNA]</scope>
    <source>
        <strain evidence="2 3">FXJ1.1311</strain>
    </source>
</reference>
<comment type="caution">
    <text evidence="2">The sequence shown here is derived from an EMBL/GenBank/DDBJ whole genome shotgun (WGS) entry which is preliminary data.</text>
</comment>
<evidence type="ECO:0008006" key="4">
    <source>
        <dbReference type="Google" id="ProtNLM"/>
    </source>
</evidence>
<accession>A0A563EY85</accession>
<dbReference type="AlphaFoldDB" id="A0A563EY85"/>
<gene>
    <name evidence="2" type="ORF">FKR81_10005</name>
</gene>
<dbReference type="Proteomes" id="UP000316639">
    <property type="component" value="Unassembled WGS sequence"/>
</dbReference>
<protein>
    <recommendedName>
        <fullName evidence="4">Secreted protein</fullName>
    </recommendedName>
</protein>
<organism evidence="2 3">
    <name type="scientific">Lentzea tibetensis</name>
    <dbReference type="NCBI Taxonomy" id="2591470"/>
    <lineage>
        <taxon>Bacteria</taxon>
        <taxon>Bacillati</taxon>
        <taxon>Actinomycetota</taxon>
        <taxon>Actinomycetes</taxon>
        <taxon>Pseudonocardiales</taxon>
        <taxon>Pseudonocardiaceae</taxon>
        <taxon>Lentzea</taxon>
    </lineage>
</organism>
<keyword evidence="1" id="KW-0732">Signal</keyword>
<keyword evidence="3" id="KW-1185">Reference proteome</keyword>
<name>A0A563EY85_9PSEU</name>
<dbReference type="EMBL" id="VOBR01000005">
    <property type="protein sequence ID" value="TWP52629.1"/>
    <property type="molecule type" value="Genomic_DNA"/>
</dbReference>
<proteinExistence type="predicted"/>